<sequence>MATKIDQKEYLKRYLSNDKDKKKKKKKKDKKAAKPGNVVIVDDDLDLTELQKRIDADETDLFGLDEEAPLVVGIIDERPPELIAKEDFNSTKWKAVATTNSFDSMLQQSNRTERSQMDRKYSSPPLNSVSNRQRKDSDESPPRRRSKERKPKRADSDESPPRKSAVGKSKRHAEDSDESPPRSRRSKEKERHKRREDSDASPPRKRKEREDSDPSPPRKHRQKDSDESPPRRREDNASERFKHRRDSDESPPRRHRAKERSGRNEGKRGHPSTSKTRYRSDESDASPPRSKDYDRKDTSNRRRNSDESPPRRNRPNESEGRSRWTGDRRDRAERKSPADGRRRRNDSDESPPRRRGHESSSHRNSDSRSQPKPSRTTSPPARIKQETNRSDSDLSPPRKLGHLTRQDSDESPPRRKASQRRFSRSPERHKKRESSHRRDYREIEQRIKQEPRSPSQRRNEPTDRMTKTLDGKRAGLQDAASLREENEKHRARERAALMQMSDDVSGRYADTVVRDKSGRRRDVEKELREELTKRKHEEKKKEIYTRWGKGVKQVEEYNAQLQAAAHEMDKPLARYADDKDLDEYLKQQERDGDPMLEYLRNKQKEENKRAGIPEKPMYQGTFPDNRFGLRPGYRWDGVDRSNGFEKRWFEATSKKKAVEEEAYKYSVEDM</sequence>
<feature type="compositionally biased region" description="Basic and acidic residues" evidence="3">
    <location>
        <begin position="436"/>
        <end position="490"/>
    </location>
</feature>
<feature type="compositionally biased region" description="Basic residues" evidence="3">
    <location>
        <begin position="182"/>
        <end position="194"/>
    </location>
</feature>
<feature type="compositionally biased region" description="Polar residues" evidence="3">
    <location>
        <begin position="99"/>
        <end position="110"/>
    </location>
</feature>
<dbReference type="GO" id="GO:0003723">
    <property type="term" value="F:RNA binding"/>
    <property type="evidence" value="ECO:0007669"/>
    <property type="project" value="TreeGrafter"/>
</dbReference>
<feature type="compositionally biased region" description="Basic and acidic residues" evidence="3">
    <location>
        <begin position="133"/>
        <end position="142"/>
    </location>
</feature>
<evidence type="ECO:0000256" key="1">
    <source>
        <dbReference type="ARBA" id="ARBA00011069"/>
    </source>
</evidence>
<dbReference type="EnsemblMetazoa" id="AFUN022236-RA">
    <property type="protein sequence ID" value="AFUN022236-PA"/>
    <property type="gene ID" value="AFUN022236"/>
</dbReference>
<dbReference type="GO" id="GO:0070274">
    <property type="term" value="C:RES complex"/>
    <property type="evidence" value="ECO:0007669"/>
    <property type="project" value="TreeGrafter"/>
</dbReference>
<organism evidence="4">
    <name type="scientific">Anopheles funestus</name>
    <name type="common">African malaria mosquito</name>
    <dbReference type="NCBI Taxonomy" id="62324"/>
    <lineage>
        <taxon>Eukaryota</taxon>
        <taxon>Metazoa</taxon>
        <taxon>Ecdysozoa</taxon>
        <taxon>Arthropoda</taxon>
        <taxon>Hexapoda</taxon>
        <taxon>Insecta</taxon>
        <taxon>Pterygota</taxon>
        <taxon>Neoptera</taxon>
        <taxon>Endopterygota</taxon>
        <taxon>Diptera</taxon>
        <taxon>Nematocera</taxon>
        <taxon>Culicoidea</taxon>
        <taxon>Culicidae</taxon>
        <taxon>Anophelinae</taxon>
        <taxon>Anopheles</taxon>
    </lineage>
</organism>
<name>A0A4Y0BQI1_ANOFN</name>
<dbReference type="STRING" id="62324.A0A4Y0BQI1"/>
<feature type="compositionally biased region" description="Basic and acidic residues" evidence="3">
    <location>
        <begin position="383"/>
        <end position="392"/>
    </location>
</feature>
<proteinExistence type="inferred from homology"/>
<feature type="compositionally biased region" description="Basic and acidic residues" evidence="3">
    <location>
        <begin position="289"/>
        <end position="366"/>
    </location>
</feature>
<evidence type="ECO:0000313" key="4">
    <source>
        <dbReference type="EnsemblMetazoa" id="AFUN022236-PA"/>
    </source>
</evidence>
<dbReference type="InterPro" id="IPR018609">
    <property type="entry name" value="Bud13"/>
</dbReference>
<reference evidence="4" key="1">
    <citation type="submission" date="2020-05" db="UniProtKB">
        <authorList>
            <consortium name="EnsemblMetazoa"/>
        </authorList>
    </citation>
    <scope>IDENTIFICATION</scope>
    <source>
        <strain evidence="4">FUMOZ</strain>
    </source>
</reference>
<dbReference type="GO" id="GO:0005684">
    <property type="term" value="C:U2-type spliceosomal complex"/>
    <property type="evidence" value="ECO:0007669"/>
    <property type="project" value="TreeGrafter"/>
</dbReference>
<feature type="region of interest" description="Disordered" evidence="3">
    <location>
        <begin position="508"/>
        <end position="538"/>
    </location>
</feature>
<feature type="compositionally biased region" description="Polar residues" evidence="3">
    <location>
        <begin position="370"/>
        <end position="379"/>
    </location>
</feature>
<feature type="compositionally biased region" description="Basic and acidic residues" evidence="3">
    <location>
        <begin position="223"/>
        <end position="252"/>
    </location>
</feature>
<dbReference type="InterPro" id="IPR051112">
    <property type="entry name" value="CWC26_splicing_factor"/>
</dbReference>
<accession>A0A4Y0BQI1</accession>
<comment type="similarity">
    <text evidence="1">Belongs to the CWC26 family.</text>
</comment>
<feature type="region of interest" description="Disordered" evidence="3">
    <location>
        <begin position="99"/>
        <end position="490"/>
    </location>
</feature>
<dbReference type="VEuPathDB" id="VectorBase:AFUN2_012805"/>
<evidence type="ECO:0000256" key="2">
    <source>
        <dbReference type="ARBA" id="ARBA00014454"/>
    </source>
</evidence>
<feature type="compositionally biased region" description="Basic residues" evidence="3">
    <location>
        <begin position="414"/>
        <end position="435"/>
    </location>
</feature>
<dbReference type="AlphaFoldDB" id="A0A4Y0BQI1"/>
<feature type="compositionally biased region" description="Basic and acidic residues" evidence="3">
    <location>
        <begin position="259"/>
        <end position="268"/>
    </location>
</feature>
<dbReference type="VEuPathDB" id="VectorBase:AFUN022236"/>
<dbReference type="Pfam" id="PF09736">
    <property type="entry name" value="Bud13"/>
    <property type="match status" value="1"/>
</dbReference>
<dbReference type="GO" id="GO:0000398">
    <property type="term" value="P:mRNA splicing, via spliceosome"/>
    <property type="evidence" value="ECO:0007669"/>
    <property type="project" value="TreeGrafter"/>
</dbReference>
<feature type="compositionally biased region" description="Basic and acidic residues" evidence="3">
    <location>
        <begin position="111"/>
        <end position="121"/>
    </location>
</feature>
<feature type="compositionally biased region" description="Basic and acidic residues" evidence="3">
    <location>
        <begin position="404"/>
        <end position="413"/>
    </location>
</feature>
<evidence type="ECO:0000256" key="3">
    <source>
        <dbReference type="SAM" id="MobiDB-lite"/>
    </source>
</evidence>
<feature type="compositionally biased region" description="Basic residues" evidence="3">
    <location>
        <begin position="143"/>
        <end position="152"/>
    </location>
</feature>
<feature type="compositionally biased region" description="Basic and acidic residues" evidence="3">
    <location>
        <begin position="512"/>
        <end position="532"/>
    </location>
</feature>
<protein>
    <recommendedName>
        <fullName evidence="2">BUD13 homolog</fullName>
    </recommendedName>
</protein>
<dbReference type="PANTHER" id="PTHR31809:SF0">
    <property type="entry name" value="BUD13 HOMOLOG"/>
    <property type="match status" value="1"/>
</dbReference>
<feature type="region of interest" description="Disordered" evidence="3">
    <location>
        <begin position="604"/>
        <end position="623"/>
    </location>
</feature>
<dbReference type="PANTHER" id="PTHR31809">
    <property type="entry name" value="BUD13 HOMOLOG"/>
    <property type="match status" value="1"/>
</dbReference>